<dbReference type="PANTHER" id="PTHR43280">
    <property type="entry name" value="ARAC-FAMILY TRANSCRIPTIONAL REGULATOR"/>
    <property type="match status" value="1"/>
</dbReference>
<dbReference type="Proteomes" id="UP001280897">
    <property type="component" value="Unassembled WGS sequence"/>
</dbReference>
<dbReference type="InterPro" id="IPR003313">
    <property type="entry name" value="AraC-bd"/>
</dbReference>
<evidence type="ECO:0000256" key="2">
    <source>
        <dbReference type="ARBA" id="ARBA00023125"/>
    </source>
</evidence>
<reference evidence="5" key="2">
    <citation type="submission" date="2023-10" db="EMBL/GenBank/DDBJ databases">
        <authorList>
            <person name="Khurajog B."/>
        </authorList>
    </citation>
    <scope>NUCLEOTIDE SEQUENCE</scope>
    <source>
        <strain evidence="5">BF9</strain>
    </source>
</reference>
<dbReference type="InterPro" id="IPR020449">
    <property type="entry name" value="Tscrpt_reg_AraC-type_HTH"/>
</dbReference>
<dbReference type="GO" id="GO:0043565">
    <property type="term" value="F:sequence-specific DNA binding"/>
    <property type="evidence" value="ECO:0007669"/>
    <property type="project" value="InterPro"/>
</dbReference>
<dbReference type="SMART" id="SM00342">
    <property type="entry name" value="HTH_ARAC"/>
    <property type="match status" value="1"/>
</dbReference>
<dbReference type="InterPro" id="IPR037923">
    <property type="entry name" value="HTH-like"/>
</dbReference>
<dbReference type="SUPFAM" id="SSF46689">
    <property type="entry name" value="Homeodomain-like"/>
    <property type="match status" value="1"/>
</dbReference>
<dbReference type="RefSeq" id="WP_036685344.1">
    <property type="nucleotide sequence ID" value="NZ_CP050079.1"/>
</dbReference>
<evidence type="ECO:0000313" key="5">
    <source>
        <dbReference type="EMBL" id="MDV2620874.1"/>
    </source>
</evidence>
<dbReference type="SUPFAM" id="SSF51215">
    <property type="entry name" value="Regulatory protein AraC"/>
    <property type="match status" value="1"/>
</dbReference>
<evidence type="ECO:0000259" key="4">
    <source>
        <dbReference type="PROSITE" id="PS01124"/>
    </source>
</evidence>
<dbReference type="PROSITE" id="PS01124">
    <property type="entry name" value="HTH_ARAC_FAMILY_2"/>
    <property type="match status" value="1"/>
</dbReference>
<protein>
    <submittedName>
        <fullName evidence="5">AraC family transcriptional regulator</fullName>
    </submittedName>
</protein>
<dbReference type="PANTHER" id="PTHR43280:SF28">
    <property type="entry name" value="HTH-TYPE TRANSCRIPTIONAL ACTIVATOR RHAS"/>
    <property type="match status" value="1"/>
</dbReference>
<name>A0AAW8YFP1_PEDAC</name>
<comment type="caution">
    <text evidence="5">The sequence shown here is derived from an EMBL/GenBank/DDBJ whole genome shotgun (WGS) entry which is preliminary data.</text>
</comment>
<dbReference type="AlphaFoldDB" id="A0AAW8YFP1"/>
<accession>A0AAW8YFP1</accession>
<dbReference type="Pfam" id="PF02311">
    <property type="entry name" value="AraC_binding"/>
    <property type="match status" value="1"/>
</dbReference>
<proteinExistence type="predicted"/>
<dbReference type="InterPro" id="IPR009057">
    <property type="entry name" value="Homeodomain-like_sf"/>
</dbReference>
<evidence type="ECO:0000256" key="3">
    <source>
        <dbReference type="ARBA" id="ARBA00023163"/>
    </source>
</evidence>
<organism evidence="5 6">
    <name type="scientific">Pediococcus acidilactici</name>
    <dbReference type="NCBI Taxonomy" id="1254"/>
    <lineage>
        <taxon>Bacteria</taxon>
        <taxon>Bacillati</taxon>
        <taxon>Bacillota</taxon>
        <taxon>Bacilli</taxon>
        <taxon>Lactobacillales</taxon>
        <taxon>Lactobacillaceae</taxon>
        <taxon>Pediococcus</taxon>
        <taxon>Pediococcus acidilactici group</taxon>
    </lineage>
</organism>
<dbReference type="EMBL" id="JAWJAV010000002">
    <property type="protein sequence ID" value="MDV2620874.1"/>
    <property type="molecule type" value="Genomic_DNA"/>
</dbReference>
<dbReference type="Gene3D" id="2.60.120.10">
    <property type="entry name" value="Jelly Rolls"/>
    <property type="match status" value="1"/>
</dbReference>
<sequence>MEKFIPIPVVDASLYVFGGHMRTVPGGWSFFEQKHQAFELMCVVDGYQTTEINQSVSYSYGPGDVIIIAPGTLHKNWNANQFNDLTYITFHFSFENIRLESEIIRNLANTVIYAKSKLAQESLKTAKEIVRYSELGKQGELGKDEVNIKIQLIMLNYLYDLSKFIESHPGHCSNRFSEREAEVARQIAILIENNIGNPEKFNTFQDICNEIKISDGYGYRTFKKVYGMTPLHYVEKQRYRKAKLLLSYLDYSVEDVAEMVGVTNSSMFSKSFKKWSGQTPRDYRKQLGKKRIVRSLKDSGYFE</sequence>
<dbReference type="PRINTS" id="PR00032">
    <property type="entry name" value="HTHARAC"/>
</dbReference>
<evidence type="ECO:0000256" key="1">
    <source>
        <dbReference type="ARBA" id="ARBA00023015"/>
    </source>
</evidence>
<dbReference type="GO" id="GO:0003700">
    <property type="term" value="F:DNA-binding transcription factor activity"/>
    <property type="evidence" value="ECO:0007669"/>
    <property type="project" value="InterPro"/>
</dbReference>
<dbReference type="Gene3D" id="1.10.10.60">
    <property type="entry name" value="Homeodomain-like"/>
    <property type="match status" value="2"/>
</dbReference>
<dbReference type="InterPro" id="IPR014710">
    <property type="entry name" value="RmlC-like_jellyroll"/>
</dbReference>
<dbReference type="GeneID" id="57366757"/>
<dbReference type="InterPro" id="IPR018060">
    <property type="entry name" value="HTH_AraC"/>
</dbReference>
<keyword evidence="2" id="KW-0238">DNA-binding</keyword>
<keyword evidence="1" id="KW-0805">Transcription regulation</keyword>
<reference evidence="5" key="1">
    <citation type="journal article" date="2023" name="PeerJ">
        <title>Selection and evaluation of lactic acid bacteria from chicken feces in Thailand as potential probiotics.</title>
        <authorList>
            <person name="Khurajog B."/>
            <person name="Disastra Y."/>
            <person name="Lawwyne L.D."/>
            <person name="Sirichokchatchawan W."/>
            <person name="Niyomtham W."/>
            <person name="Yindee J."/>
            <person name="Hampson D.J."/>
            <person name="Prapasarakul N."/>
        </authorList>
    </citation>
    <scope>NUCLEOTIDE SEQUENCE</scope>
    <source>
        <strain evidence="5">BF9</strain>
    </source>
</reference>
<evidence type="ECO:0000313" key="6">
    <source>
        <dbReference type="Proteomes" id="UP001280897"/>
    </source>
</evidence>
<dbReference type="Pfam" id="PF12833">
    <property type="entry name" value="HTH_18"/>
    <property type="match status" value="1"/>
</dbReference>
<feature type="domain" description="HTH araC/xylS-type" evidence="4">
    <location>
        <begin position="185"/>
        <end position="286"/>
    </location>
</feature>
<gene>
    <name evidence="5" type="ORF">R0G89_03905</name>
</gene>
<keyword evidence="3" id="KW-0804">Transcription</keyword>